<name>A0AAW0ZU91_9HYME</name>
<protein>
    <submittedName>
        <fullName evidence="1">Uncharacterized protein</fullName>
    </submittedName>
</protein>
<evidence type="ECO:0000313" key="1">
    <source>
        <dbReference type="EMBL" id="KAK9301295.1"/>
    </source>
</evidence>
<gene>
    <name evidence="1" type="ORF">QLX08_006356</name>
</gene>
<dbReference type="AlphaFoldDB" id="A0AAW0ZU91"/>
<proteinExistence type="predicted"/>
<accession>A0AAW0ZU91</accession>
<evidence type="ECO:0000313" key="2">
    <source>
        <dbReference type="Proteomes" id="UP001432146"/>
    </source>
</evidence>
<reference evidence="1 2" key="1">
    <citation type="submission" date="2024-05" db="EMBL/GenBank/DDBJ databases">
        <title>The nuclear and mitochondrial genome assemblies of Tetragonisca angustula (Apidae: Meliponini), a tiny yet remarkable pollinator in the Neotropics.</title>
        <authorList>
            <person name="Ferrari R."/>
            <person name="Ricardo P.C."/>
            <person name="Dias F.C."/>
            <person name="Araujo N.S."/>
            <person name="Soares D.O."/>
            <person name="Zhou Q.-S."/>
            <person name="Zhu C.-D."/>
            <person name="Coutinho L."/>
            <person name="Airas M.C."/>
            <person name="Batista T.M."/>
        </authorList>
    </citation>
    <scope>NUCLEOTIDE SEQUENCE [LARGE SCALE GENOMIC DNA]</scope>
    <source>
        <strain evidence="1">ASF017062</strain>
        <tissue evidence="1">Abdomen</tissue>
    </source>
</reference>
<organism evidence="1 2">
    <name type="scientific">Tetragonisca angustula</name>
    <dbReference type="NCBI Taxonomy" id="166442"/>
    <lineage>
        <taxon>Eukaryota</taxon>
        <taxon>Metazoa</taxon>
        <taxon>Ecdysozoa</taxon>
        <taxon>Arthropoda</taxon>
        <taxon>Hexapoda</taxon>
        <taxon>Insecta</taxon>
        <taxon>Pterygota</taxon>
        <taxon>Neoptera</taxon>
        <taxon>Endopterygota</taxon>
        <taxon>Hymenoptera</taxon>
        <taxon>Apocrita</taxon>
        <taxon>Aculeata</taxon>
        <taxon>Apoidea</taxon>
        <taxon>Anthophila</taxon>
        <taxon>Apidae</taxon>
        <taxon>Tetragonisca</taxon>
    </lineage>
</organism>
<keyword evidence="2" id="KW-1185">Reference proteome</keyword>
<dbReference type="EMBL" id="JAWNGG020000115">
    <property type="protein sequence ID" value="KAK9301295.1"/>
    <property type="molecule type" value="Genomic_DNA"/>
</dbReference>
<comment type="caution">
    <text evidence="1">The sequence shown here is derived from an EMBL/GenBank/DDBJ whole genome shotgun (WGS) entry which is preliminary data.</text>
</comment>
<sequence>MQPAWVGRYGAFTYSRIGTHDKSMFGLPVPCQMQCSSGEREEKERERVGERFLCAAFNVERLASPTIPRTPFSLDFMPPG</sequence>
<dbReference type="Proteomes" id="UP001432146">
    <property type="component" value="Unassembled WGS sequence"/>
</dbReference>